<keyword evidence="3" id="KW-1185">Reference proteome</keyword>
<organism evidence="2 3">
    <name type="scientific">Carnegiea gigantea</name>
    <dbReference type="NCBI Taxonomy" id="171969"/>
    <lineage>
        <taxon>Eukaryota</taxon>
        <taxon>Viridiplantae</taxon>
        <taxon>Streptophyta</taxon>
        <taxon>Embryophyta</taxon>
        <taxon>Tracheophyta</taxon>
        <taxon>Spermatophyta</taxon>
        <taxon>Magnoliopsida</taxon>
        <taxon>eudicotyledons</taxon>
        <taxon>Gunneridae</taxon>
        <taxon>Pentapetalae</taxon>
        <taxon>Caryophyllales</taxon>
        <taxon>Cactineae</taxon>
        <taxon>Cactaceae</taxon>
        <taxon>Cactoideae</taxon>
        <taxon>Echinocereeae</taxon>
        <taxon>Carnegiea</taxon>
    </lineage>
</organism>
<evidence type="ECO:0000313" key="3">
    <source>
        <dbReference type="Proteomes" id="UP001153076"/>
    </source>
</evidence>
<dbReference type="OrthoDB" id="1932741at2759"/>
<gene>
    <name evidence="2" type="ORF">Cgig2_011784</name>
</gene>
<protein>
    <submittedName>
        <fullName evidence="2">Uncharacterized protein</fullName>
    </submittedName>
</protein>
<name>A0A9Q1Q5B7_9CARY</name>
<accession>A0A9Q1Q5B7</accession>
<reference evidence="2" key="1">
    <citation type="submission" date="2022-04" db="EMBL/GenBank/DDBJ databases">
        <title>Carnegiea gigantea Genome sequencing and assembly v2.</title>
        <authorList>
            <person name="Copetti D."/>
            <person name="Sanderson M.J."/>
            <person name="Burquez A."/>
            <person name="Wojciechowski M.F."/>
        </authorList>
    </citation>
    <scope>NUCLEOTIDE SEQUENCE</scope>
    <source>
        <strain evidence="2">SGP5-SGP5p</strain>
        <tissue evidence="2">Aerial part</tissue>
    </source>
</reference>
<proteinExistence type="predicted"/>
<dbReference type="Proteomes" id="UP001153076">
    <property type="component" value="Unassembled WGS sequence"/>
</dbReference>
<dbReference type="AlphaFoldDB" id="A0A9Q1Q5B7"/>
<evidence type="ECO:0000256" key="1">
    <source>
        <dbReference type="SAM" id="MobiDB-lite"/>
    </source>
</evidence>
<dbReference type="EMBL" id="JAKOGI010000926">
    <property type="protein sequence ID" value="KAJ8429180.1"/>
    <property type="molecule type" value="Genomic_DNA"/>
</dbReference>
<feature type="region of interest" description="Disordered" evidence="1">
    <location>
        <begin position="1"/>
        <end position="29"/>
    </location>
</feature>
<evidence type="ECO:0000313" key="2">
    <source>
        <dbReference type="EMBL" id="KAJ8429180.1"/>
    </source>
</evidence>
<sequence>MEGIENGGAEDFQVVTRHSVEQTTTRGERQGEITPLANSFNMLLEEGGIRGLNSPNKQEDVKIFLHQQQVGLVGFFETKVKLENIAQVMGSQCNIDRQRKNYSQLASKKVEGFDVVADVMTGYYKDLFGKKEHYRTQMTGIEQCIKSLTKLQMPRTMKAVLYAMINAVIYHIWMARNKLMLKDQTYLAKKILKEAREQITQRILHLQQHSQKYTTSIEYMLYRK</sequence>
<comment type="caution">
    <text evidence="2">The sequence shown here is derived from an EMBL/GenBank/DDBJ whole genome shotgun (WGS) entry which is preliminary data.</text>
</comment>